<keyword evidence="3" id="KW-0539">Nucleus</keyword>
<dbReference type="InterPro" id="IPR002775">
    <property type="entry name" value="DNA/RNA-bd_Alba-like"/>
</dbReference>
<dbReference type="GO" id="GO:0005634">
    <property type="term" value="C:nucleus"/>
    <property type="evidence" value="ECO:0007669"/>
    <property type="project" value="UniProtKB-SubCell"/>
</dbReference>
<dbReference type="Gene3D" id="3.30.110.20">
    <property type="entry name" value="Alba-like domain"/>
    <property type="match status" value="1"/>
</dbReference>
<dbReference type="GO" id="GO:0001682">
    <property type="term" value="P:tRNA 5'-leader removal"/>
    <property type="evidence" value="ECO:0007669"/>
    <property type="project" value="TreeGrafter"/>
</dbReference>
<dbReference type="PANTHER" id="PTHR13516:SF4">
    <property type="entry name" value="FI09323P"/>
    <property type="match status" value="1"/>
</dbReference>
<keyword evidence="6" id="KW-1185">Reference proteome</keyword>
<dbReference type="AlphaFoldDB" id="A0AAW1TS77"/>
<name>A0AAW1TS77_9CUCU</name>
<comment type="caution">
    <text evidence="5">The sequence shown here is derived from an EMBL/GenBank/DDBJ whole genome shotgun (WGS) entry which is preliminary data.</text>
</comment>
<dbReference type="InterPro" id="IPR051958">
    <property type="entry name" value="Alba-like_NAB"/>
</dbReference>
<evidence type="ECO:0000313" key="5">
    <source>
        <dbReference type="EMBL" id="KAK9873188.1"/>
    </source>
</evidence>
<dbReference type="GO" id="GO:0000172">
    <property type="term" value="C:ribonuclease MRP complex"/>
    <property type="evidence" value="ECO:0007669"/>
    <property type="project" value="TreeGrafter"/>
</dbReference>
<evidence type="ECO:0000256" key="1">
    <source>
        <dbReference type="ARBA" id="ARBA00004123"/>
    </source>
</evidence>
<gene>
    <name evidence="5" type="ORF">WA026_021421</name>
</gene>
<protein>
    <recommendedName>
        <fullName evidence="4">DNA/RNA-binding protein Alba-like domain-containing protein</fullName>
    </recommendedName>
</protein>
<evidence type="ECO:0000313" key="6">
    <source>
        <dbReference type="Proteomes" id="UP001431783"/>
    </source>
</evidence>
<dbReference type="Pfam" id="PF01918">
    <property type="entry name" value="Alba"/>
    <property type="match status" value="1"/>
</dbReference>
<accession>A0AAW1TS77</accession>
<organism evidence="5 6">
    <name type="scientific">Henosepilachna vigintioctopunctata</name>
    <dbReference type="NCBI Taxonomy" id="420089"/>
    <lineage>
        <taxon>Eukaryota</taxon>
        <taxon>Metazoa</taxon>
        <taxon>Ecdysozoa</taxon>
        <taxon>Arthropoda</taxon>
        <taxon>Hexapoda</taxon>
        <taxon>Insecta</taxon>
        <taxon>Pterygota</taxon>
        <taxon>Neoptera</taxon>
        <taxon>Endopterygota</taxon>
        <taxon>Coleoptera</taxon>
        <taxon>Polyphaga</taxon>
        <taxon>Cucujiformia</taxon>
        <taxon>Coccinelloidea</taxon>
        <taxon>Coccinellidae</taxon>
        <taxon>Epilachninae</taxon>
        <taxon>Epilachnini</taxon>
        <taxon>Henosepilachna</taxon>
    </lineage>
</organism>
<reference evidence="5 6" key="1">
    <citation type="submission" date="2023-03" db="EMBL/GenBank/DDBJ databases">
        <title>Genome insight into feeding habits of ladybird beetles.</title>
        <authorList>
            <person name="Li H.-S."/>
            <person name="Huang Y.-H."/>
            <person name="Pang H."/>
        </authorList>
    </citation>
    <scope>NUCLEOTIDE SEQUENCE [LARGE SCALE GENOMIC DNA]</scope>
    <source>
        <strain evidence="5">SYSU_2023b</strain>
        <tissue evidence="5">Whole body</tissue>
    </source>
</reference>
<comment type="similarity">
    <text evidence="2">Belongs to the histone-like Alba family.</text>
</comment>
<feature type="domain" description="DNA/RNA-binding protein Alba-like" evidence="4">
    <location>
        <begin position="30"/>
        <end position="93"/>
    </location>
</feature>
<dbReference type="EMBL" id="JARQZJ010000016">
    <property type="protein sequence ID" value="KAK9873188.1"/>
    <property type="molecule type" value="Genomic_DNA"/>
</dbReference>
<evidence type="ECO:0000256" key="3">
    <source>
        <dbReference type="ARBA" id="ARBA00023242"/>
    </source>
</evidence>
<dbReference type="InterPro" id="IPR036882">
    <property type="entry name" value="Alba-like_dom_sf"/>
</dbReference>
<proteinExistence type="inferred from homology"/>
<dbReference type="PANTHER" id="PTHR13516">
    <property type="entry name" value="RIBONUCLEASE P SUBUNIT P25"/>
    <property type="match status" value="1"/>
</dbReference>
<dbReference type="Proteomes" id="UP001431783">
    <property type="component" value="Unassembled WGS sequence"/>
</dbReference>
<evidence type="ECO:0000256" key="2">
    <source>
        <dbReference type="ARBA" id="ARBA00008018"/>
    </source>
</evidence>
<dbReference type="GO" id="GO:0003723">
    <property type="term" value="F:RNA binding"/>
    <property type="evidence" value="ECO:0007669"/>
    <property type="project" value="TreeGrafter"/>
</dbReference>
<dbReference type="SUPFAM" id="SSF82704">
    <property type="entry name" value="AlbA-like"/>
    <property type="match status" value="1"/>
</dbReference>
<sequence>MENYIKGKNIEEPLDISKIPIPNLPQDVLWMQIRGGTKLSNVLNHVMKEYENKTDIACLWTGFGPSVGKAVSCAEIMKKEFKNNLHQITKIGYRLVEEYWDPILPELDQLVVKRKLPMIHIFLSSKPLDTSETGYQAPGKFIPYFKNRNTKD</sequence>
<comment type="subcellular location">
    <subcellularLocation>
        <location evidence="1">Nucleus</location>
    </subcellularLocation>
</comment>
<evidence type="ECO:0000259" key="4">
    <source>
        <dbReference type="Pfam" id="PF01918"/>
    </source>
</evidence>